<gene>
    <name evidence="2" type="ORF">HGP29_21750</name>
</gene>
<protein>
    <submittedName>
        <fullName evidence="2">Nuclear transport factor 2 family protein</fullName>
    </submittedName>
</protein>
<evidence type="ECO:0000259" key="1">
    <source>
        <dbReference type="Pfam" id="PF12680"/>
    </source>
</evidence>
<dbReference type="Proteomes" id="UP000585050">
    <property type="component" value="Unassembled WGS sequence"/>
</dbReference>
<dbReference type="Pfam" id="PF12680">
    <property type="entry name" value="SnoaL_2"/>
    <property type="match status" value="1"/>
</dbReference>
<dbReference type="EMBL" id="JABAIL010000008">
    <property type="protein sequence ID" value="NLR93840.1"/>
    <property type="molecule type" value="Genomic_DNA"/>
</dbReference>
<organism evidence="2 3">
    <name type="scientific">Flammeovirga agarivorans</name>
    <dbReference type="NCBI Taxonomy" id="2726742"/>
    <lineage>
        <taxon>Bacteria</taxon>
        <taxon>Pseudomonadati</taxon>
        <taxon>Bacteroidota</taxon>
        <taxon>Cytophagia</taxon>
        <taxon>Cytophagales</taxon>
        <taxon>Flammeovirgaceae</taxon>
        <taxon>Flammeovirga</taxon>
    </lineage>
</organism>
<reference evidence="2 3" key="1">
    <citation type="submission" date="2020-04" db="EMBL/GenBank/DDBJ databases">
        <title>Flammeovirga sp. SR4, a novel species isolated from seawater.</title>
        <authorList>
            <person name="Wang X."/>
        </authorList>
    </citation>
    <scope>NUCLEOTIDE SEQUENCE [LARGE SCALE GENOMIC DNA]</scope>
    <source>
        <strain evidence="2 3">SR4</strain>
    </source>
</reference>
<sequence>MNNSSERNKEITLAFLKALEDYDLEKVVQSFAEDGVHINPYSSGLFPEGTKGQEGVRTYWEPVFQNFEKMEFPVEEIYSMNEANMTFVKFEGKIKLKNDGGWYKNNYYATFKFNEEGKITEYVEIFNPIVAAKGFGLLDQIK</sequence>
<evidence type="ECO:0000313" key="3">
    <source>
        <dbReference type="Proteomes" id="UP000585050"/>
    </source>
</evidence>
<comment type="caution">
    <text evidence="2">The sequence shown here is derived from an EMBL/GenBank/DDBJ whole genome shotgun (WGS) entry which is preliminary data.</text>
</comment>
<dbReference type="Gene3D" id="3.10.450.50">
    <property type="match status" value="1"/>
</dbReference>
<dbReference type="AlphaFoldDB" id="A0A7X8SP63"/>
<dbReference type="InterPro" id="IPR032710">
    <property type="entry name" value="NTF2-like_dom_sf"/>
</dbReference>
<dbReference type="InterPro" id="IPR037401">
    <property type="entry name" value="SnoaL-like"/>
</dbReference>
<feature type="domain" description="SnoaL-like" evidence="1">
    <location>
        <begin position="14"/>
        <end position="122"/>
    </location>
</feature>
<accession>A0A7X8SP63</accession>
<evidence type="ECO:0000313" key="2">
    <source>
        <dbReference type="EMBL" id="NLR93840.1"/>
    </source>
</evidence>
<keyword evidence="3" id="KW-1185">Reference proteome</keyword>
<dbReference type="SUPFAM" id="SSF54427">
    <property type="entry name" value="NTF2-like"/>
    <property type="match status" value="1"/>
</dbReference>
<dbReference type="RefSeq" id="WP_168884552.1">
    <property type="nucleotide sequence ID" value="NZ_JABAIL010000008.1"/>
</dbReference>
<name>A0A7X8SP63_9BACT</name>
<proteinExistence type="predicted"/>